<evidence type="ECO:0000313" key="2">
    <source>
        <dbReference type="EMBL" id="CAE7809197.1"/>
    </source>
</evidence>
<evidence type="ECO:0000313" key="3">
    <source>
        <dbReference type="Proteomes" id="UP000601435"/>
    </source>
</evidence>
<keyword evidence="1" id="KW-0812">Transmembrane</keyword>
<evidence type="ECO:0000256" key="1">
    <source>
        <dbReference type="SAM" id="Phobius"/>
    </source>
</evidence>
<feature type="transmembrane region" description="Helical" evidence="1">
    <location>
        <begin position="572"/>
        <end position="593"/>
    </location>
</feature>
<reference evidence="2" key="1">
    <citation type="submission" date="2021-02" db="EMBL/GenBank/DDBJ databases">
        <authorList>
            <person name="Dougan E. K."/>
            <person name="Rhodes N."/>
            <person name="Thang M."/>
            <person name="Chan C."/>
        </authorList>
    </citation>
    <scope>NUCLEOTIDE SEQUENCE</scope>
</reference>
<keyword evidence="3" id="KW-1185">Reference proteome</keyword>
<dbReference type="OrthoDB" id="428849at2759"/>
<sequence length="618" mass="68293">MGKQSSLHWLAANVTFRFKEHESPPYIEIDGLDTRYRILPDAVVAMQRIDGMPTILITGWQAYRDNKGRFGSSHYSKDEALWIRTERNPVVGVTTENVFSELLPFGRDAGHKVYEHKEGSKIIRYFMNSWGTQKIAEEDEVEFHSTKSHDIMELHVPGEDPKQMAQPDRDLMMLVDGMLGEMSCMGKPSTCAFRCFYDSENDVCGPSHFCEKVGSSPADNLAPFGSEQKCKAVGGPTHEAADGKITRKLEEIKRDVLDLTEKLERSPAISKSDSGRSSLKETSALVQEANQMLNIMETFPMRLVPEAGDFLEAAKRASQTDMKHWRRGRDRLTIQQYREAGSKSISAVRSEKSYSVPVKLHNTLVDFMKKRPHLLIRFLKHETNDKCVLSDKTDLDRERLGTFLNYYMSVPGYSTNDLKDVTLDLPAHCQDYLVSEEAADPESIVQTAEDAQKILSNSTSSGSEGGLLQVKSERLARALGPDGTSFLQSGTSSDFAADESDRAQEVLFIIACIIVCLACFVGATMFFLLGFSSLAGCFGDRGGGGGCFAAYFVCMILGALIIWGAFAMATPVGIAALVASIVVLIGSAIYGVANLEIREHDFAKPPPPNWKAISHLAM</sequence>
<proteinExistence type="predicted"/>
<protein>
    <submittedName>
        <fullName evidence="2">Uncharacterized protein</fullName>
    </submittedName>
</protein>
<comment type="caution">
    <text evidence="2">The sequence shown here is derived from an EMBL/GenBank/DDBJ whole genome shotgun (WGS) entry which is preliminary data.</text>
</comment>
<keyword evidence="1" id="KW-1133">Transmembrane helix</keyword>
<feature type="transmembrane region" description="Helical" evidence="1">
    <location>
        <begin position="543"/>
        <end position="566"/>
    </location>
</feature>
<keyword evidence="1" id="KW-0472">Membrane</keyword>
<name>A0A812Z3K0_9DINO</name>
<accession>A0A812Z3K0</accession>
<feature type="transmembrane region" description="Helical" evidence="1">
    <location>
        <begin position="506"/>
        <end position="531"/>
    </location>
</feature>
<dbReference type="Proteomes" id="UP000601435">
    <property type="component" value="Unassembled WGS sequence"/>
</dbReference>
<dbReference type="EMBL" id="CAJNJA010045389">
    <property type="protein sequence ID" value="CAE7809197.1"/>
    <property type="molecule type" value="Genomic_DNA"/>
</dbReference>
<organism evidence="2 3">
    <name type="scientific">Symbiodinium necroappetens</name>
    <dbReference type="NCBI Taxonomy" id="1628268"/>
    <lineage>
        <taxon>Eukaryota</taxon>
        <taxon>Sar</taxon>
        <taxon>Alveolata</taxon>
        <taxon>Dinophyceae</taxon>
        <taxon>Suessiales</taxon>
        <taxon>Symbiodiniaceae</taxon>
        <taxon>Symbiodinium</taxon>
    </lineage>
</organism>
<dbReference type="AlphaFoldDB" id="A0A812Z3K0"/>
<gene>
    <name evidence="2" type="ORF">SNEC2469_LOCUS23952</name>
</gene>